<evidence type="ECO:0000313" key="1">
    <source>
        <dbReference type="EMBL" id="WXB88751.1"/>
    </source>
</evidence>
<dbReference type="Proteomes" id="UP001368328">
    <property type="component" value="Chromosome"/>
</dbReference>
<dbReference type="InterPro" id="IPR015064">
    <property type="entry name" value="Sda"/>
</dbReference>
<sequence length="54" mass="6409">MRFTNLSDETLLVSFREACKLQISSDFIRMLEKEINERGLSLPNVFYKQLKKID</sequence>
<dbReference type="InterPro" id="IPR036916">
    <property type="entry name" value="Sda_sf"/>
</dbReference>
<gene>
    <name evidence="1" type="primary">sda</name>
    <name evidence="1" type="ORF">WCV66_00015</name>
</gene>
<accession>A0ABZ2MTL6</accession>
<keyword evidence="2" id="KW-1185">Reference proteome</keyword>
<dbReference type="Pfam" id="PF08970">
    <property type="entry name" value="Sda"/>
    <property type="match status" value="1"/>
</dbReference>
<proteinExistence type="predicted"/>
<keyword evidence="1" id="KW-0649">Protein kinase inhibitor</keyword>
<dbReference type="SUPFAM" id="SSF100985">
    <property type="entry name" value="Sporulation inhibitor Sda"/>
    <property type="match status" value="1"/>
</dbReference>
<protein>
    <submittedName>
        <fullName evidence="1">Sporulation histidine kinase inhibitor Sda</fullName>
    </submittedName>
</protein>
<reference evidence="1 2" key="1">
    <citation type="submission" date="2024-02" db="EMBL/GenBank/DDBJ databases">
        <title>Seven novel Bacillus-like species.</title>
        <authorList>
            <person name="Liu G."/>
        </authorList>
    </citation>
    <scope>NUCLEOTIDE SEQUENCE [LARGE SCALE GENOMIC DNA]</scope>
    <source>
        <strain evidence="1 2">FJAT-53654</strain>
    </source>
</reference>
<dbReference type="EMBL" id="CP147403">
    <property type="protein sequence ID" value="WXB88751.1"/>
    <property type="molecule type" value="Genomic_DNA"/>
</dbReference>
<organism evidence="1 2">
    <name type="scientific">Metabacillus rhizosphaerae</name>
    <dbReference type="NCBI Taxonomy" id="3117747"/>
    <lineage>
        <taxon>Bacteria</taxon>
        <taxon>Bacillati</taxon>
        <taxon>Bacillota</taxon>
        <taxon>Bacilli</taxon>
        <taxon>Bacillales</taxon>
        <taxon>Bacillaceae</taxon>
        <taxon>Metabacillus</taxon>
    </lineage>
</organism>
<dbReference type="Gene3D" id="1.10.287.1100">
    <property type="entry name" value="Sporulation inhibitor A"/>
    <property type="match status" value="1"/>
</dbReference>
<dbReference type="RefSeq" id="WP_338787528.1">
    <property type="nucleotide sequence ID" value="NZ_CP147403.1"/>
</dbReference>
<dbReference type="GO" id="GO:0004860">
    <property type="term" value="F:protein kinase inhibitor activity"/>
    <property type="evidence" value="ECO:0007669"/>
    <property type="project" value="UniProtKB-KW"/>
</dbReference>
<name>A0ABZ2MTL6_9BACI</name>
<evidence type="ECO:0000313" key="2">
    <source>
        <dbReference type="Proteomes" id="UP001368328"/>
    </source>
</evidence>